<keyword evidence="2" id="KW-1185">Reference proteome</keyword>
<protein>
    <submittedName>
        <fullName evidence="1">Uncharacterized protein</fullName>
    </submittedName>
</protein>
<name>A0AAV6IYR4_9ERIC</name>
<dbReference type="EMBL" id="JACTNZ010000008">
    <property type="protein sequence ID" value="KAG5534036.1"/>
    <property type="molecule type" value="Genomic_DNA"/>
</dbReference>
<reference evidence="1" key="1">
    <citation type="submission" date="2020-08" db="EMBL/GenBank/DDBJ databases">
        <title>Plant Genome Project.</title>
        <authorList>
            <person name="Zhang R.-G."/>
        </authorList>
    </citation>
    <scope>NUCLEOTIDE SEQUENCE</scope>
    <source>
        <strain evidence="1">WSP0</strain>
        <tissue evidence="1">Leaf</tissue>
    </source>
</reference>
<organism evidence="1 2">
    <name type="scientific">Rhododendron griersonianum</name>
    <dbReference type="NCBI Taxonomy" id="479676"/>
    <lineage>
        <taxon>Eukaryota</taxon>
        <taxon>Viridiplantae</taxon>
        <taxon>Streptophyta</taxon>
        <taxon>Embryophyta</taxon>
        <taxon>Tracheophyta</taxon>
        <taxon>Spermatophyta</taxon>
        <taxon>Magnoliopsida</taxon>
        <taxon>eudicotyledons</taxon>
        <taxon>Gunneridae</taxon>
        <taxon>Pentapetalae</taxon>
        <taxon>asterids</taxon>
        <taxon>Ericales</taxon>
        <taxon>Ericaceae</taxon>
        <taxon>Ericoideae</taxon>
        <taxon>Rhodoreae</taxon>
        <taxon>Rhododendron</taxon>
    </lineage>
</organism>
<evidence type="ECO:0000313" key="2">
    <source>
        <dbReference type="Proteomes" id="UP000823749"/>
    </source>
</evidence>
<comment type="caution">
    <text evidence="1">The sequence shown here is derived from an EMBL/GenBank/DDBJ whole genome shotgun (WGS) entry which is preliminary data.</text>
</comment>
<dbReference type="AlphaFoldDB" id="A0AAV6IYR4"/>
<sequence>MVLADPLRCCQWKGIGFWGIGLVTGKSCLHTALKLSLAATIYWLWRERNCILLERKRISVVDLFIWVEEEVRAFLCSRQNVKISDENRLLERV</sequence>
<accession>A0AAV6IYR4</accession>
<dbReference type="Proteomes" id="UP000823749">
    <property type="component" value="Chromosome 8"/>
</dbReference>
<gene>
    <name evidence="1" type="ORF">RHGRI_022252</name>
</gene>
<proteinExistence type="predicted"/>
<evidence type="ECO:0000313" key="1">
    <source>
        <dbReference type="EMBL" id="KAG5534036.1"/>
    </source>
</evidence>